<organism evidence="2">
    <name type="scientific">Arundo donax</name>
    <name type="common">Giant reed</name>
    <name type="synonym">Donax arundinaceus</name>
    <dbReference type="NCBI Taxonomy" id="35708"/>
    <lineage>
        <taxon>Eukaryota</taxon>
        <taxon>Viridiplantae</taxon>
        <taxon>Streptophyta</taxon>
        <taxon>Embryophyta</taxon>
        <taxon>Tracheophyta</taxon>
        <taxon>Spermatophyta</taxon>
        <taxon>Magnoliopsida</taxon>
        <taxon>Liliopsida</taxon>
        <taxon>Poales</taxon>
        <taxon>Poaceae</taxon>
        <taxon>PACMAD clade</taxon>
        <taxon>Arundinoideae</taxon>
        <taxon>Arundineae</taxon>
        <taxon>Arundo</taxon>
    </lineage>
</organism>
<dbReference type="EMBL" id="GBRH01232064">
    <property type="protein sequence ID" value="JAD65831.1"/>
    <property type="molecule type" value="Transcribed_RNA"/>
</dbReference>
<reference evidence="2" key="2">
    <citation type="journal article" date="2015" name="Data Brief">
        <title>Shoot transcriptome of the giant reed, Arundo donax.</title>
        <authorList>
            <person name="Barrero R.A."/>
            <person name="Guerrero F.D."/>
            <person name="Moolhuijzen P."/>
            <person name="Goolsby J.A."/>
            <person name="Tidwell J."/>
            <person name="Bellgard S.E."/>
            <person name="Bellgard M.I."/>
        </authorList>
    </citation>
    <scope>NUCLEOTIDE SEQUENCE</scope>
    <source>
        <tissue evidence="2">Shoot tissue taken approximately 20 cm above the soil surface</tissue>
    </source>
</reference>
<evidence type="ECO:0000256" key="1">
    <source>
        <dbReference type="SAM" id="SignalP"/>
    </source>
</evidence>
<dbReference type="AlphaFoldDB" id="A0A0A9BR15"/>
<proteinExistence type="predicted"/>
<name>A0A0A9BR15_ARUDO</name>
<sequence>MPCMMPMTLLIWPNLKEASFLWIILHLHQQKTLLYAVASQSYLAFVVHRHVAGLRYR</sequence>
<protein>
    <submittedName>
        <fullName evidence="2">Uncharacterized protein</fullName>
    </submittedName>
</protein>
<reference evidence="2" key="1">
    <citation type="submission" date="2014-09" db="EMBL/GenBank/DDBJ databases">
        <authorList>
            <person name="Magalhaes I.L.F."/>
            <person name="Oliveira U."/>
            <person name="Santos F.R."/>
            <person name="Vidigal T.H.D.A."/>
            <person name="Brescovit A.D."/>
            <person name="Santos A.J."/>
        </authorList>
    </citation>
    <scope>NUCLEOTIDE SEQUENCE</scope>
    <source>
        <tissue evidence="2">Shoot tissue taken approximately 20 cm above the soil surface</tissue>
    </source>
</reference>
<keyword evidence="1" id="KW-0732">Signal</keyword>
<evidence type="ECO:0000313" key="2">
    <source>
        <dbReference type="EMBL" id="JAD65831.1"/>
    </source>
</evidence>
<accession>A0A0A9BR15</accession>
<feature type="signal peptide" evidence="1">
    <location>
        <begin position="1"/>
        <end position="18"/>
    </location>
</feature>
<feature type="chain" id="PRO_5002060573" evidence="1">
    <location>
        <begin position="19"/>
        <end position="57"/>
    </location>
</feature>